<accession>A0A7W5JVD3</accession>
<keyword evidence="2" id="KW-0677">Repeat</keyword>
<dbReference type="AlphaFoldDB" id="A0A7W5JVD3"/>
<keyword evidence="5" id="KW-0670">Pyruvate</keyword>
<evidence type="ECO:0000256" key="1">
    <source>
        <dbReference type="ARBA" id="ARBA00012245"/>
    </source>
</evidence>
<evidence type="ECO:0000313" key="6">
    <source>
        <dbReference type="Proteomes" id="UP000565572"/>
    </source>
</evidence>
<sequence>MLVDAAWMVDHLDDPSVVLLEVDDRPALNHRGHLPGAQLLDWARDLQDPVRRDLPTPEAIASLWRRVGVRATSTVVFYGDLHNWLAAYGCWLFRAYGLADVRLLDGGRGSWIAQALPLTTRPPDPADEGPVPVPRLDPTVRATRAQVVDAARHGALLDVRTPQEYVGEWLTEPEYPGEAAHRPGHIPAARNLPWDAMITPDGLVRPEDELESLFAGAGVTRDRPLVLYCRVGERSAHTWLLLHDLLGYRNATNYEGSWTERGSMTGMPIQLGPDPGHLPDLAGPTPW</sequence>
<dbReference type="SMART" id="SM00450">
    <property type="entry name" value="RHOD"/>
    <property type="match status" value="2"/>
</dbReference>
<name>A0A7W5JVD3_9ACTN</name>
<dbReference type="SUPFAM" id="SSF52821">
    <property type="entry name" value="Rhodanese/Cell cycle control phosphatase"/>
    <property type="match status" value="2"/>
</dbReference>
<dbReference type="Pfam" id="PF00581">
    <property type="entry name" value="Rhodanese"/>
    <property type="match status" value="2"/>
</dbReference>
<dbReference type="RefSeq" id="WP_183337944.1">
    <property type="nucleotide sequence ID" value="NZ_JACHZG010000001.1"/>
</dbReference>
<organism evidence="5 6">
    <name type="scientific">Microlunatus antarcticus</name>
    <dbReference type="NCBI Taxonomy" id="53388"/>
    <lineage>
        <taxon>Bacteria</taxon>
        <taxon>Bacillati</taxon>
        <taxon>Actinomycetota</taxon>
        <taxon>Actinomycetes</taxon>
        <taxon>Propionibacteriales</taxon>
        <taxon>Propionibacteriaceae</taxon>
        <taxon>Microlunatus</taxon>
    </lineage>
</organism>
<dbReference type="CDD" id="cd01448">
    <property type="entry name" value="TST_Repeat_1"/>
    <property type="match status" value="1"/>
</dbReference>
<dbReference type="PANTHER" id="PTHR43855:SF1">
    <property type="entry name" value="THIOSULFATE SULFURTRANSFERASE"/>
    <property type="match status" value="1"/>
</dbReference>
<dbReference type="Proteomes" id="UP000565572">
    <property type="component" value="Unassembled WGS sequence"/>
</dbReference>
<keyword evidence="6" id="KW-1185">Reference proteome</keyword>
<dbReference type="GO" id="GO:0004792">
    <property type="term" value="F:thiosulfate-cyanide sulfurtransferase activity"/>
    <property type="evidence" value="ECO:0007669"/>
    <property type="project" value="UniProtKB-EC"/>
</dbReference>
<keyword evidence="5" id="KW-0808">Transferase</keyword>
<comment type="catalytic activity">
    <reaction evidence="3">
        <text>thiosulfate + hydrogen cyanide = thiocyanate + sulfite + 2 H(+)</text>
        <dbReference type="Rhea" id="RHEA:16881"/>
        <dbReference type="ChEBI" id="CHEBI:15378"/>
        <dbReference type="ChEBI" id="CHEBI:17359"/>
        <dbReference type="ChEBI" id="CHEBI:18022"/>
        <dbReference type="ChEBI" id="CHEBI:18407"/>
        <dbReference type="ChEBI" id="CHEBI:33542"/>
        <dbReference type="EC" id="2.8.1.1"/>
    </reaction>
</comment>
<dbReference type="InterPro" id="IPR036873">
    <property type="entry name" value="Rhodanese-like_dom_sf"/>
</dbReference>
<gene>
    <name evidence="5" type="ORF">FHX39_001960</name>
</gene>
<dbReference type="InterPro" id="IPR051126">
    <property type="entry name" value="Thiosulfate_sulfurtransferase"/>
</dbReference>
<dbReference type="EMBL" id="JACHZG010000001">
    <property type="protein sequence ID" value="MBB3327016.1"/>
    <property type="molecule type" value="Genomic_DNA"/>
</dbReference>
<dbReference type="InterPro" id="IPR001763">
    <property type="entry name" value="Rhodanese-like_dom"/>
</dbReference>
<feature type="domain" description="Rhodanese" evidence="4">
    <location>
        <begin position="150"/>
        <end position="270"/>
    </location>
</feature>
<evidence type="ECO:0000259" key="4">
    <source>
        <dbReference type="PROSITE" id="PS50206"/>
    </source>
</evidence>
<proteinExistence type="predicted"/>
<evidence type="ECO:0000313" key="5">
    <source>
        <dbReference type="EMBL" id="MBB3327016.1"/>
    </source>
</evidence>
<evidence type="ECO:0000256" key="2">
    <source>
        <dbReference type="ARBA" id="ARBA00022737"/>
    </source>
</evidence>
<dbReference type="EC" id="2.8.1.1" evidence="1"/>
<dbReference type="PROSITE" id="PS50206">
    <property type="entry name" value="RHODANESE_3"/>
    <property type="match status" value="2"/>
</dbReference>
<reference evidence="5 6" key="1">
    <citation type="submission" date="2020-08" db="EMBL/GenBank/DDBJ databases">
        <title>Sequencing the genomes of 1000 actinobacteria strains.</title>
        <authorList>
            <person name="Klenk H.-P."/>
        </authorList>
    </citation>
    <scope>NUCLEOTIDE SEQUENCE [LARGE SCALE GENOMIC DNA]</scope>
    <source>
        <strain evidence="5 6">DSM 11053</strain>
    </source>
</reference>
<dbReference type="CDD" id="cd01449">
    <property type="entry name" value="TST_Repeat_2"/>
    <property type="match status" value="1"/>
</dbReference>
<protein>
    <recommendedName>
        <fullName evidence="1">thiosulfate sulfurtransferase</fullName>
        <ecNumber evidence="1">2.8.1.1</ecNumber>
    </recommendedName>
</protein>
<dbReference type="PANTHER" id="PTHR43855">
    <property type="entry name" value="THIOSULFATE SULFURTRANSFERASE"/>
    <property type="match status" value="1"/>
</dbReference>
<dbReference type="Gene3D" id="3.40.250.10">
    <property type="entry name" value="Rhodanese-like domain"/>
    <property type="match status" value="2"/>
</dbReference>
<comment type="caution">
    <text evidence="5">The sequence shown here is derived from an EMBL/GenBank/DDBJ whole genome shotgun (WGS) entry which is preliminary data.</text>
</comment>
<feature type="domain" description="Rhodanese" evidence="4">
    <location>
        <begin position="13"/>
        <end position="120"/>
    </location>
</feature>
<evidence type="ECO:0000256" key="3">
    <source>
        <dbReference type="ARBA" id="ARBA00047549"/>
    </source>
</evidence>